<keyword evidence="3" id="KW-1185">Reference proteome</keyword>
<comment type="caution">
    <text evidence="2">The sequence shown here is derived from an EMBL/GenBank/DDBJ whole genome shotgun (WGS) entry which is preliminary data.</text>
</comment>
<feature type="compositionally biased region" description="Low complexity" evidence="1">
    <location>
        <begin position="7"/>
        <end position="17"/>
    </location>
</feature>
<gene>
    <name evidence="2" type="ORF">M0R45_019536</name>
</gene>
<evidence type="ECO:0000313" key="2">
    <source>
        <dbReference type="EMBL" id="KAK9932293.1"/>
    </source>
</evidence>
<dbReference type="AlphaFoldDB" id="A0AAW1X8E3"/>
<name>A0AAW1X8E3_RUBAR</name>
<organism evidence="2 3">
    <name type="scientific">Rubus argutus</name>
    <name type="common">Southern blackberry</name>
    <dbReference type="NCBI Taxonomy" id="59490"/>
    <lineage>
        <taxon>Eukaryota</taxon>
        <taxon>Viridiplantae</taxon>
        <taxon>Streptophyta</taxon>
        <taxon>Embryophyta</taxon>
        <taxon>Tracheophyta</taxon>
        <taxon>Spermatophyta</taxon>
        <taxon>Magnoliopsida</taxon>
        <taxon>eudicotyledons</taxon>
        <taxon>Gunneridae</taxon>
        <taxon>Pentapetalae</taxon>
        <taxon>rosids</taxon>
        <taxon>fabids</taxon>
        <taxon>Rosales</taxon>
        <taxon>Rosaceae</taxon>
        <taxon>Rosoideae</taxon>
        <taxon>Rosoideae incertae sedis</taxon>
        <taxon>Rubus</taxon>
    </lineage>
</organism>
<reference evidence="2 3" key="1">
    <citation type="journal article" date="2023" name="G3 (Bethesda)">
        <title>A chromosome-length genome assembly and annotation of blackberry (Rubus argutus, cv. 'Hillquist').</title>
        <authorList>
            <person name="Bruna T."/>
            <person name="Aryal R."/>
            <person name="Dudchenko O."/>
            <person name="Sargent D.J."/>
            <person name="Mead D."/>
            <person name="Buti M."/>
            <person name="Cavallini A."/>
            <person name="Hytonen T."/>
            <person name="Andres J."/>
            <person name="Pham M."/>
            <person name="Weisz D."/>
            <person name="Mascagni F."/>
            <person name="Usai G."/>
            <person name="Natali L."/>
            <person name="Bassil N."/>
            <person name="Fernandez G.E."/>
            <person name="Lomsadze A."/>
            <person name="Armour M."/>
            <person name="Olukolu B."/>
            <person name="Poorten T."/>
            <person name="Britton C."/>
            <person name="Davik J."/>
            <person name="Ashrafi H."/>
            <person name="Aiden E.L."/>
            <person name="Borodovsky M."/>
            <person name="Worthington M."/>
        </authorList>
    </citation>
    <scope>NUCLEOTIDE SEQUENCE [LARGE SCALE GENOMIC DNA]</scope>
    <source>
        <strain evidence="2">PI 553951</strain>
    </source>
</reference>
<proteinExistence type="predicted"/>
<evidence type="ECO:0000256" key="1">
    <source>
        <dbReference type="SAM" id="MobiDB-lite"/>
    </source>
</evidence>
<dbReference type="EMBL" id="JBEDUW010000004">
    <property type="protein sequence ID" value="KAK9932293.1"/>
    <property type="molecule type" value="Genomic_DNA"/>
</dbReference>
<protein>
    <submittedName>
        <fullName evidence="2">Uncharacterized protein</fullName>
    </submittedName>
</protein>
<feature type="region of interest" description="Disordered" evidence="1">
    <location>
        <begin position="1"/>
        <end position="45"/>
    </location>
</feature>
<dbReference type="Proteomes" id="UP001457282">
    <property type="component" value="Unassembled WGS sequence"/>
</dbReference>
<evidence type="ECO:0000313" key="3">
    <source>
        <dbReference type="Proteomes" id="UP001457282"/>
    </source>
</evidence>
<feature type="region of interest" description="Disordered" evidence="1">
    <location>
        <begin position="113"/>
        <end position="134"/>
    </location>
</feature>
<accession>A0AAW1X8E3</accession>
<sequence>MDQALMSPPSQSSEPSPRALPSPNSGDPIPKPRLHRARSTTPSPMLLSKLPCRHLFSSMSPLHIHIHGAVLDSLQLCHQHPVLKARALYAVKNPSTSPCSIHRRLPGRAAPPLPKNLMPPHQSHPWTPPTSHFSHEFSLSESLLKREMEPEKEK</sequence>